<gene>
    <name evidence="2" type="ORF">LX92_01761</name>
</gene>
<sequence length="129" mass="14565">MMRYYFNKTLNEDFDKVIERVTEELKKEGFGILTEIDVKETLKKKLDVDFKKYRILGACNPPYAHQALEAEDKIGTMLPCNVIVQEVSKGVVEVAAVNPMASMQAVDNEILAEIASEITAKLENVIEKL</sequence>
<dbReference type="Gene3D" id="3.30.310.70">
    <property type="entry name" value="TT1751-like domain"/>
    <property type="match status" value="1"/>
</dbReference>
<reference evidence="2 3" key="1">
    <citation type="submission" date="2018-05" db="EMBL/GenBank/DDBJ databases">
        <title>Genomic Encyclopedia of Archaeal and Bacterial Type Strains, Phase II (KMG-II): from individual species to whole genera.</title>
        <authorList>
            <person name="Goeker M."/>
        </authorList>
    </citation>
    <scope>NUCLEOTIDE SEQUENCE [LARGE SCALE GENOMIC DNA]</scope>
    <source>
        <strain evidence="2 3">DSM 23514</strain>
    </source>
</reference>
<dbReference type="InterPro" id="IPR035923">
    <property type="entry name" value="TT1751-like_sf"/>
</dbReference>
<feature type="domain" description="DUF302" evidence="1">
    <location>
        <begin position="36"/>
        <end position="99"/>
    </location>
</feature>
<dbReference type="AlphaFoldDB" id="A0A316E126"/>
<evidence type="ECO:0000313" key="3">
    <source>
        <dbReference type="Proteomes" id="UP000245667"/>
    </source>
</evidence>
<protein>
    <submittedName>
        <fullName evidence="2">Uncharacterized protein (DUF302 family)</fullName>
    </submittedName>
</protein>
<accession>A0A316E126</accession>
<name>A0A316E126_9FLAO</name>
<proteinExistence type="predicted"/>
<dbReference type="PIRSF" id="PIRSF021774">
    <property type="entry name" value="UCP021774"/>
    <property type="match status" value="1"/>
</dbReference>
<organism evidence="2 3">
    <name type="scientific">Maribacter polysiphoniae</name>
    <dbReference type="NCBI Taxonomy" id="429344"/>
    <lineage>
        <taxon>Bacteria</taxon>
        <taxon>Pseudomonadati</taxon>
        <taxon>Bacteroidota</taxon>
        <taxon>Flavobacteriia</taxon>
        <taxon>Flavobacteriales</taxon>
        <taxon>Flavobacteriaceae</taxon>
        <taxon>Maribacter</taxon>
    </lineage>
</organism>
<dbReference type="CDD" id="cd14797">
    <property type="entry name" value="DUF302"/>
    <property type="match status" value="1"/>
</dbReference>
<dbReference type="PANTHER" id="PTHR38342">
    <property type="entry name" value="SLR5037 PROTEIN"/>
    <property type="match status" value="1"/>
</dbReference>
<dbReference type="PANTHER" id="PTHR38342:SF1">
    <property type="entry name" value="SLR5037 PROTEIN"/>
    <property type="match status" value="1"/>
</dbReference>
<dbReference type="Pfam" id="PF03625">
    <property type="entry name" value="DUF302"/>
    <property type="match status" value="1"/>
</dbReference>
<evidence type="ECO:0000259" key="1">
    <source>
        <dbReference type="Pfam" id="PF03625"/>
    </source>
</evidence>
<dbReference type="EMBL" id="QGGQ01000003">
    <property type="protein sequence ID" value="PWK24174.1"/>
    <property type="molecule type" value="Genomic_DNA"/>
</dbReference>
<comment type="caution">
    <text evidence="2">The sequence shown here is derived from an EMBL/GenBank/DDBJ whole genome shotgun (WGS) entry which is preliminary data.</text>
</comment>
<dbReference type="Proteomes" id="UP000245667">
    <property type="component" value="Unassembled WGS sequence"/>
</dbReference>
<dbReference type="SUPFAM" id="SSF103247">
    <property type="entry name" value="TT1751-like"/>
    <property type="match status" value="1"/>
</dbReference>
<dbReference type="InterPro" id="IPR005180">
    <property type="entry name" value="DUF302"/>
</dbReference>
<dbReference type="InterPro" id="IPR016796">
    <property type="entry name" value="UCP021774"/>
</dbReference>
<evidence type="ECO:0000313" key="2">
    <source>
        <dbReference type="EMBL" id="PWK24174.1"/>
    </source>
</evidence>